<protein>
    <submittedName>
        <fullName evidence="1">Uncharacterized protein</fullName>
    </submittedName>
</protein>
<sequence length="37" mass="4215">MSKLTRLVQAVGTERPSLQETICHRTANILNEHLEPQ</sequence>
<organism evidence="1">
    <name type="scientific">marine sediment metagenome</name>
    <dbReference type="NCBI Taxonomy" id="412755"/>
    <lineage>
        <taxon>unclassified sequences</taxon>
        <taxon>metagenomes</taxon>
        <taxon>ecological metagenomes</taxon>
    </lineage>
</organism>
<reference evidence="1" key="1">
    <citation type="journal article" date="2015" name="Nature">
        <title>Complex archaea that bridge the gap between prokaryotes and eukaryotes.</title>
        <authorList>
            <person name="Spang A."/>
            <person name="Saw J.H."/>
            <person name="Jorgensen S.L."/>
            <person name="Zaremba-Niedzwiedzka K."/>
            <person name="Martijn J."/>
            <person name="Lind A.E."/>
            <person name="van Eijk R."/>
            <person name="Schleper C."/>
            <person name="Guy L."/>
            <person name="Ettema T.J."/>
        </authorList>
    </citation>
    <scope>NUCLEOTIDE SEQUENCE</scope>
</reference>
<gene>
    <name evidence="1" type="ORF">LCGC14_2388390</name>
</gene>
<name>A0A0F9EB53_9ZZZZ</name>
<dbReference type="AlphaFoldDB" id="A0A0F9EB53"/>
<accession>A0A0F9EB53</accession>
<proteinExistence type="predicted"/>
<dbReference type="EMBL" id="LAZR01035585">
    <property type="protein sequence ID" value="KKL27116.1"/>
    <property type="molecule type" value="Genomic_DNA"/>
</dbReference>
<comment type="caution">
    <text evidence="1">The sequence shown here is derived from an EMBL/GenBank/DDBJ whole genome shotgun (WGS) entry which is preliminary data.</text>
</comment>
<evidence type="ECO:0000313" key="1">
    <source>
        <dbReference type="EMBL" id="KKL27116.1"/>
    </source>
</evidence>
<feature type="non-terminal residue" evidence="1">
    <location>
        <position position="37"/>
    </location>
</feature>